<evidence type="ECO:0000313" key="3">
    <source>
        <dbReference type="EMBL" id="PRP93550.1"/>
    </source>
</evidence>
<evidence type="ECO:0000313" key="4">
    <source>
        <dbReference type="Proteomes" id="UP000238823"/>
    </source>
</evidence>
<dbReference type="Proteomes" id="UP000238823">
    <property type="component" value="Unassembled WGS sequence"/>
</dbReference>
<feature type="region of interest" description="Disordered" evidence="1">
    <location>
        <begin position="389"/>
        <end position="415"/>
    </location>
</feature>
<evidence type="ECO:0000256" key="1">
    <source>
        <dbReference type="SAM" id="MobiDB-lite"/>
    </source>
</evidence>
<protein>
    <recommendedName>
        <fullName evidence="5">MYXO-CTERM domain-containing protein</fullName>
    </recommendedName>
</protein>
<dbReference type="EMBL" id="PVNL01000147">
    <property type="protein sequence ID" value="PRP93550.1"/>
    <property type="molecule type" value="Genomic_DNA"/>
</dbReference>
<feature type="compositionally biased region" description="Gly residues" evidence="1">
    <location>
        <begin position="323"/>
        <end position="334"/>
    </location>
</feature>
<dbReference type="AlphaFoldDB" id="A0A2S9XLE4"/>
<keyword evidence="2" id="KW-0732">Signal</keyword>
<evidence type="ECO:0000256" key="2">
    <source>
        <dbReference type="SAM" id="SignalP"/>
    </source>
</evidence>
<reference evidence="3 4" key="1">
    <citation type="submission" date="2018-03" db="EMBL/GenBank/DDBJ databases">
        <title>Draft Genome Sequences of the Obligatory Marine Myxobacteria Enhygromyxa salina SWB007.</title>
        <authorList>
            <person name="Poehlein A."/>
            <person name="Moghaddam J.A."/>
            <person name="Harms H."/>
            <person name="Alanjari M."/>
            <person name="Koenig G.M."/>
            <person name="Daniel R."/>
            <person name="Schaeberle T.F."/>
        </authorList>
    </citation>
    <scope>NUCLEOTIDE SEQUENCE [LARGE SCALE GENOMIC DNA]</scope>
    <source>
        <strain evidence="3 4">SWB007</strain>
    </source>
</reference>
<gene>
    <name evidence="3" type="ORF">ENSA7_79780</name>
</gene>
<feature type="signal peptide" evidence="2">
    <location>
        <begin position="1"/>
        <end position="24"/>
    </location>
</feature>
<feature type="region of interest" description="Disordered" evidence="1">
    <location>
        <begin position="313"/>
        <end position="360"/>
    </location>
</feature>
<organism evidence="3 4">
    <name type="scientific">Enhygromyxa salina</name>
    <dbReference type="NCBI Taxonomy" id="215803"/>
    <lineage>
        <taxon>Bacteria</taxon>
        <taxon>Pseudomonadati</taxon>
        <taxon>Myxococcota</taxon>
        <taxon>Polyangia</taxon>
        <taxon>Nannocystales</taxon>
        <taxon>Nannocystaceae</taxon>
        <taxon>Enhygromyxa</taxon>
    </lineage>
</organism>
<accession>A0A2S9XLE4</accession>
<comment type="caution">
    <text evidence="3">The sequence shown here is derived from an EMBL/GenBank/DDBJ whole genome shotgun (WGS) entry which is preliminary data.</text>
</comment>
<evidence type="ECO:0008006" key="5">
    <source>
        <dbReference type="Google" id="ProtNLM"/>
    </source>
</evidence>
<feature type="chain" id="PRO_5015604075" description="MYXO-CTERM domain-containing protein" evidence="2">
    <location>
        <begin position="25"/>
        <end position="415"/>
    </location>
</feature>
<name>A0A2S9XLE4_9BACT</name>
<sequence length="415" mass="43677">MTAMVRLRALGFGLVVMLPAVAHAGNGAHPRTPVDWSNAPCMTIVDRSQDPIHALSYAIPLEDVDVTPDEVVDSRTHQFFGFCRDRHLEDILPGWITEAEVIAAGAKGLGDPGVVDLELEVLENAPDWADCWVRITDDDERRPITFAAAAQPVLWDTSMLAPGTWSVEGYTYEPWFNLWSPHPGVFKIVDDPDPAASPPAAALTFFEQTVSINEQASITGCVDAMAGSTMSFSWSNGNINGEPNWEVFSADIPAERGSFDLPFAPPLAAASNSVMIRLEIVDPIGREWTAYSRHYIAVVDDVGETGCDDGGGFVGNPCDDGGSDTGTGTEGGSESGDPGADSASSTGPGASDAGDGGGGCSCSSRGAPGFGLAFWSVLGLVLVGRARRHCSPSRSSSRATKREGTPSGETMSPPM</sequence>
<feature type="compositionally biased region" description="Low complexity" evidence="1">
    <location>
        <begin position="335"/>
        <end position="353"/>
    </location>
</feature>
<proteinExistence type="predicted"/>